<feature type="region of interest" description="Disordered" evidence="7">
    <location>
        <begin position="1"/>
        <end position="20"/>
    </location>
</feature>
<dbReference type="SMART" id="SM00382">
    <property type="entry name" value="AAA"/>
    <property type="match status" value="1"/>
</dbReference>
<dbReference type="Pfam" id="PF00005">
    <property type="entry name" value="ABC_tran"/>
    <property type="match status" value="1"/>
</dbReference>
<evidence type="ECO:0000256" key="8">
    <source>
        <dbReference type="SAM" id="Phobius"/>
    </source>
</evidence>
<evidence type="ECO:0000256" key="1">
    <source>
        <dbReference type="ARBA" id="ARBA00004651"/>
    </source>
</evidence>
<dbReference type="InterPro" id="IPR003593">
    <property type="entry name" value="AAA+_ATPase"/>
</dbReference>
<feature type="transmembrane region" description="Helical" evidence="8">
    <location>
        <begin position="114"/>
        <end position="139"/>
    </location>
</feature>
<feature type="domain" description="ABC transporter" evidence="9">
    <location>
        <begin position="398"/>
        <end position="638"/>
    </location>
</feature>
<keyword evidence="2 8" id="KW-0812">Transmembrane</keyword>
<dbReference type="PROSITE" id="PS50893">
    <property type="entry name" value="ABC_TRANSPORTER_2"/>
    <property type="match status" value="1"/>
</dbReference>
<dbReference type="InterPro" id="IPR011527">
    <property type="entry name" value="ABC1_TM_dom"/>
</dbReference>
<dbReference type="AlphaFoldDB" id="A0A919N9G6"/>
<evidence type="ECO:0000259" key="10">
    <source>
        <dbReference type="PROSITE" id="PS50929"/>
    </source>
</evidence>
<dbReference type="GO" id="GO:0005886">
    <property type="term" value="C:plasma membrane"/>
    <property type="evidence" value="ECO:0007669"/>
    <property type="project" value="UniProtKB-SubCell"/>
</dbReference>
<feature type="transmembrane region" description="Helical" evidence="8">
    <location>
        <begin position="304"/>
        <end position="326"/>
    </location>
</feature>
<keyword evidence="6 8" id="KW-0472">Membrane</keyword>
<evidence type="ECO:0000256" key="2">
    <source>
        <dbReference type="ARBA" id="ARBA00022692"/>
    </source>
</evidence>
<evidence type="ECO:0000313" key="12">
    <source>
        <dbReference type="Proteomes" id="UP000629619"/>
    </source>
</evidence>
<dbReference type="SUPFAM" id="SSF52540">
    <property type="entry name" value="P-loop containing nucleoside triphosphate hydrolases"/>
    <property type="match status" value="1"/>
</dbReference>
<evidence type="ECO:0000256" key="4">
    <source>
        <dbReference type="ARBA" id="ARBA00022840"/>
    </source>
</evidence>
<dbReference type="EMBL" id="BOMW01000043">
    <property type="protein sequence ID" value="GIF06973.1"/>
    <property type="molecule type" value="Genomic_DNA"/>
</dbReference>
<feature type="transmembrane region" description="Helical" evidence="8">
    <location>
        <begin position="195"/>
        <end position="223"/>
    </location>
</feature>
<dbReference type="PANTHER" id="PTHR43394">
    <property type="entry name" value="ATP-DEPENDENT PERMEASE MDL1, MITOCHONDRIAL"/>
    <property type="match status" value="1"/>
</dbReference>
<gene>
    <name evidence="11" type="ORF">Asi03nite_45110</name>
</gene>
<organism evidence="11 12">
    <name type="scientific">Actinoplanes siamensis</name>
    <dbReference type="NCBI Taxonomy" id="1223317"/>
    <lineage>
        <taxon>Bacteria</taxon>
        <taxon>Bacillati</taxon>
        <taxon>Actinomycetota</taxon>
        <taxon>Actinomycetes</taxon>
        <taxon>Micromonosporales</taxon>
        <taxon>Micromonosporaceae</taxon>
        <taxon>Actinoplanes</taxon>
    </lineage>
</organism>
<evidence type="ECO:0000256" key="3">
    <source>
        <dbReference type="ARBA" id="ARBA00022741"/>
    </source>
</evidence>
<dbReference type="InterPro" id="IPR027417">
    <property type="entry name" value="P-loop_NTPase"/>
</dbReference>
<dbReference type="CDD" id="cd03228">
    <property type="entry name" value="ABCC_MRP_Like"/>
    <property type="match status" value="1"/>
</dbReference>
<dbReference type="SUPFAM" id="SSF90123">
    <property type="entry name" value="ABC transporter transmembrane region"/>
    <property type="match status" value="1"/>
</dbReference>
<dbReference type="GO" id="GO:0015421">
    <property type="term" value="F:ABC-type oligopeptide transporter activity"/>
    <property type="evidence" value="ECO:0007669"/>
    <property type="project" value="TreeGrafter"/>
</dbReference>
<evidence type="ECO:0000256" key="6">
    <source>
        <dbReference type="ARBA" id="ARBA00023136"/>
    </source>
</evidence>
<dbReference type="Gene3D" id="1.20.1560.10">
    <property type="entry name" value="ABC transporter type 1, transmembrane domain"/>
    <property type="match status" value="1"/>
</dbReference>
<protein>
    <submittedName>
        <fullName evidence="11">Multidrug ABC transporter permease</fullName>
    </submittedName>
</protein>
<feature type="transmembrane region" description="Helical" evidence="8">
    <location>
        <begin position="74"/>
        <end position="93"/>
    </location>
</feature>
<dbReference type="Gene3D" id="3.40.50.300">
    <property type="entry name" value="P-loop containing nucleotide triphosphate hydrolases"/>
    <property type="match status" value="1"/>
</dbReference>
<keyword evidence="4" id="KW-0067">ATP-binding</keyword>
<feature type="domain" description="ABC transmembrane type-1" evidence="10">
    <location>
        <begin position="74"/>
        <end position="361"/>
    </location>
</feature>
<dbReference type="PANTHER" id="PTHR43394:SF1">
    <property type="entry name" value="ATP-BINDING CASSETTE SUB-FAMILY B MEMBER 10, MITOCHONDRIAL"/>
    <property type="match status" value="1"/>
</dbReference>
<sequence>MSAIVDKAGTGRSVPSQSSGSTAQAVLPEFRRTWWETGLRARADAGVLGVFAELPGLTGKAVRVAWRADRVRTLLVAVATVGAGSMSAFGLLATQRILIELFAAGPTPERVRAALPALVWLATVTAIRGALGTVVGYALNGLTPRVLLDVERELFADTTAVELKAFDDDQFSEGMERATRGTEAAIELVQTVMNLFAGLVSLVAVVVAVVAIHPLLLVALLVATVPTGYAALRAGHVKFASYLASSTRRRRQWVLQRLMAERDSAAELRSYGLRPFLLGLYEKVMGAQIAEELRVARRVTTTTSIGAAIGGIALAGVYLLLGVLLLNGQIPLAAATTCVIAVQAARSSLSTVTFQVDRVYTSGQFFNEYVQFLATAAKHLPDRPIDAHKVVAAPLAELAVAEVSLQYPDRDRPAVDQVTVTIRPGQTIALVGENGSGKSTLAAMIAGLRTPTAGTLRWNGRPYADYDIDTLRHRIAVAMQDHHHWPFSATTNIAMGDVDADADPARIEAAARKAAAHDMILDLPNGYDTLLDKTFKDGSDLSGGQWQRVAAARAFLRNADVLIMDEPSSALDPRAEHALFQALRDRQGVGTTILITHRLANITHADQILVLERGALIEAGTHHELMNARGVYESLFTLQAAGYRTRTDVTTVAERPGIGDS</sequence>
<dbReference type="InterPro" id="IPR003439">
    <property type="entry name" value="ABC_transporter-like_ATP-bd"/>
</dbReference>
<dbReference type="GO" id="GO:0005524">
    <property type="term" value="F:ATP binding"/>
    <property type="evidence" value="ECO:0007669"/>
    <property type="project" value="UniProtKB-KW"/>
</dbReference>
<name>A0A919N9G6_9ACTN</name>
<reference evidence="11" key="1">
    <citation type="submission" date="2021-01" db="EMBL/GenBank/DDBJ databases">
        <title>Whole genome shotgun sequence of Actinoplanes siamensis NBRC 109076.</title>
        <authorList>
            <person name="Komaki H."/>
            <person name="Tamura T."/>
        </authorList>
    </citation>
    <scope>NUCLEOTIDE SEQUENCE</scope>
    <source>
        <strain evidence="11">NBRC 109076</strain>
    </source>
</reference>
<comment type="caution">
    <text evidence="11">The sequence shown here is derived from an EMBL/GenBank/DDBJ whole genome shotgun (WGS) entry which is preliminary data.</text>
</comment>
<dbReference type="RefSeq" id="WP_203682390.1">
    <property type="nucleotide sequence ID" value="NZ_BOMW01000043.1"/>
</dbReference>
<evidence type="ECO:0000256" key="5">
    <source>
        <dbReference type="ARBA" id="ARBA00022989"/>
    </source>
</evidence>
<evidence type="ECO:0000313" key="11">
    <source>
        <dbReference type="EMBL" id="GIF06973.1"/>
    </source>
</evidence>
<proteinExistence type="predicted"/>
<dbReference type="InterPro" id="IPR039421">
    <property type="entry name" value="Type_1_exporter"/>
</dbReference>
<keyword evidence="12" id="KW-1185">Reference proteome</keyword>
<dbReference type="GO" id="GO:0016887">
    <property type="term" value="F:ATP hydrolysis activity"/>
    <property type="evidence" value="ECO:0007669"/>
    <property type="project" value="InterPro"/>
</dbReference>
<dbReference type="InterPro" id="IPR036640">
    <property type="entry name" value="ABC1_TM_sf"/>
</dbReference>
<dbReference type="PROSITE" id="PS50929">
    <property type="entry name" value="ABC_TM1F"/>
    <property type="match status" value="1"/>
</dbReference>
<comment type="subcellular location">
    <subcellularLocation>
        <location evidence="1">Cell membrane</location>
        <topology evidence="1">Multi-pass membrane protein</topology>
    </subcellularLocation>
</comment>
<evidence type="ECO:0000256" key="7">
    <source>
        <dbReference type="SAM" id="MobiDB-lite"/>
    </source>
</evidence>
<evidence type="ECO:0000259" key="9">
    <source>
        <dbReference type="PROSITE" id="PS50893"/>
    </source>
</evidence>
<keyword evidence="5 8" id="KW-1133">Transmembrane helix</keyword>
<keyword evidence="3" id="KW-0547">Nucleotide-binding</keyword>
<accession>A0A919N9G6</accession>
<dbReference type="Proteomes" id="UP000629619">
    <property type="component" value="Unassembled WGS sequence"/>
</dbReference>